<name>A0ABP4QX14_9ACTN</name>
<feature type="region of interest" description="Disordered" evidence="1">
    <location>
        <begin position="63"/>
        <end position="139"/>
    </location>
</feature>
<protein>
    <submittedName>
        <fullName evidence="2">Uncharacterized protein</fullName>
    </submittedName>
</protein>
<accession>A0ABP4QX14</accession>
<proteinExistence type="predicted"/>
<dbReference type="Proteomes" id="UP001500064">
    <property type="component" value="Unassembled WGS sequence"/>
</dbReference>
<comment type="caution">
    <text evidence="2">The sequence shown here is derived from an EMBL/GenBank/DDBJ whole genome shotgun (WGS) entry which is preliminary data.</text>
</comment>
<keyword evidence="3" id="KW-1185">Reference proteome</keyword>
<dbReference type="RefSeq" id="WP_346103450.1">
    <property type="nucleotide sequence ID" value="NZ_BAAAMU010000011.1"/>
</dbReference>
<sequence>MEVNDNVKAVEKRARALANDRVTAVVNLALLDEEIEKAQLQLADRLKAREELYTRISSLWSTPELRELGIKPDGPASRTTKRPRGRPRTGTSSSVKDGSAPPSDDSSSAQNDAGRGNSSSPDSRQPRATEGTWSAAPQT</sequence>
<gene>
    <name evidence="2" type="ORF">GCM10009733_020420</name>
</gene>
<evidence type="ECO:0000313" key="2">
    <source>
        <dbReference type="EMBL" id="GAA1623697.1"/>
    </source>
</evidence>
<dbReference type="EMBL" id="BAAAMU010000011">
    <property type="protein sequence ID" value="GAA1623697.1"/>
    <property type="molecule type" value="Genomic_DNA"/>
</dbReference>
<reference evidence="3" key="1">
    <citation type="journal article" date="2019" name="Int. J. Syst. Evol. Microbiol.">
        <title>The Global Catalogue of Microorganisms (GCM) 10K type strain sequencing project: providing services to taxonomists for standard genome sequencing and annotation.</title>
        <authorList>
            <consortium name="The Broad Institute Genomics Platform"/>
            <consortium name="The Broad Institute Genome Sequencing Center for Infectious Disease"/>
            <person name="Wu L."/>
            <person name="Ma J."/>
        </authorList>
    </citation>
    <scope>NUCLEOTIDE SEQUENCE [LARGE SCALE GENOMIC DNA]</scope>
    <source>
        <strain evidence="3">JCM 13929</strain>
    </source>
</reference>
<evidence type="ECO:0000256" key="1">
    <source>
        <dbReference type="SAM" id="MobiDB-lite"/>
    </source>
</evidence>
<organism evidence="2 3">
    <name type="scientific">Nonomuraea maheshkhaliensis</name>
    <dbReference type="NCBI Taxonomy" id="419590"/>
    <lineage>
        <taxon>Bacteria</taxon>
        <taxon>Bacillati</taxon>
        <taxon>Actinomycetota</taxon>
        <taxon>Actinomycetes</taxon>
        <taxon>Streptosporangiales</taxon>
        <taxon>Streptosporangiaceae</taxon>
        <taxon>Nonomuraea</taxon>
    </lineage>
</organism>
<evidence type="ECO:0000313" key="3">
    <source>
        <dbReference type="Proteomes" id="UP001500064"/>
    </source>
</evidence>
<feature type="compositionally biased region" description="Low complexity" evidence="1">
    <location>
        <begin position="88"/>
        <end position="109"/>
    </location>
</feature>